<keyword evidence="2" id="KW-1185">Reference proteome</keyword>
<protein>
    <submittedName>
        <fullName evidence="1">Uncharacterized protein</fullName>
    </submittedName>
</protein>
<dbReference type="EMBL" id="JAVRHO010000044">
    <property type="protein sequence ID" value="MDT0648419.1"/>
    <property type="molecule type" value="Genomic_DNA"/>
</dbReference>
<name>A0ABU3CPY3_9FLAO</name>
<comment type="caution">
    <text evidence="1">The sequence shown here is derived from an EMBL/GenBank/DDBJ whole genome shotgun (WGS) entry which is preliminary data.</text>
</comment>
<dbReference type="Proteomes" id="UP001245285">
    <property type="component" value="Unassembled WGS sequence"/>
</dbReference>
<gene>
    <name evidence="1" type="ORF">RM545_17135</name>
</gene>
<dbReference type="RefSeq" id="WP_311496509.1">
    <property type="nucleotide sequence ID" value="NZ_JAVRHO010000044.1"/>
</dbReference>
<organism evidence="1 2">
    <name type="scientific">Autumnicola lenta</name>
    <dbReference type="NCBI Taxonomy" id="3075593"/>
    <lineage>
        <taxon>Bacteria</taxon>
        <taxon>Pseudomonadati</taxon>
        <taxon>Bacteroidota</taxon>
        <taxon>Flavobacteriia</taxon>
        <taxon>Flavobacteriales</taxon>
        <taxon>Flavobacteriaceae</taxon>
        <taxon>Autumnicola</taxon>
    </lineage>
</organism>
<evidence type="ECO:0000313" key="2">
    <source>
        <dbReference type="Proteomes" id="UP001245285"/>
    </source>
</evidence>
<sequence>MEKDYRLIQIIESRDNITREKILIFEMALVEYNFNRTGYNFIPTPSVNNHFFVYPNKSDIENYYMSEPEEIKTLDLNAFNDYMIKTPEGMRKTFFIKEFDERRKNIKLNQV</sequence>
<accession>A0ABU3CPY3</accession>
<reference evidence="1 2" key="1">
    <citation type="submission" date="2023-09" db="EMBL/GenBank/DDBJ databases">
        <authorList>
            <person name="Rey-Velasco X."/>
        </authorList>
    </citation>
    <scope>NUCLEOTIDE SEQUENCE [LARGE SCALE GENOMIC DNA]</scope>
    <source>
        <strain evidence="1 2">F260</strain>
    </source>
</reference>
<proteinExistence type="predicted"/>
<evidence type="ECO:0000313" key="1">
    <source>
        <dbReference type="EMBL" id="MDT0648419.1"/>
    </source>
</evidence>